<dbReference type="EMBL" id="JR053514">
    <property type="protein sequence ID" value="AEY61946.1"/>
    <property type="molecule type" value="mRNA"/>
</dbReference>
<feature type="region of interest" description="Disordered" evidence="1">
    <location>
        <begin position="1"/>
        <end position="124"/>
    </location>
</feature>
<accession>V9IMN5</accession>
<reference evidence="2" key="1">
    <citation type="submission" date="2011-11" db="EMBL/GenBank/DDBJ databases">
        <title>Decoding the brain transcriptome of the Eastern honeybee (Apis cerana) based on pyrosequencing.</title>
        <authorList>
            <person name="Sun L."/>
            <person name="Zheng H."/>
            <person name="Wang Y."/>
            <person name="Xie X."/>
            <person name="Zhu Y."/>
            <person name="Gu W."/>
            <person name="Wang S."/>
        </authorList>
    </citation>
    <scope>NUCLEOTIDE SEQUENCE</scope>
    <source>
        <tissue evidence="2">Brain</tissue>
    </source>
</reference>
<organism evidence="2">
    <name type="scientific">Apis cerana</name>
    <name type="common">Indian honeybee</name>
    <dbReference type="NCBI Taxonomy" id="7461"/>
    <lineage>
        <taxon>Eukaryota</taxon>
        <taxon>Metazoa</taxon>
        <taxon>Ecdysozoa</taxon>
        <taxon>Arthropoda</taxon>
        <taxon>Hexapoda</taxon>
        <taxon>Insecta</taxon>
        <taxon>Pterygota</taxon>
        <taxon>Neoptera</taxon>
        <taxon>Endopterygota</taxon>
        <taxon>Hymenoptera</taxon>
        <taxon>Apocrita</taxon>
        <taxon>Aculeata</taxon>
        <taxon>Apoidea</taxon>
        <taxon>Anthophila</taxon>
        <taxon>Apidae</taxon>
        <taxon>Apis</taxon>
    </lineage>
</organism>
<dbReference type="AlphaFoldDB" id="V9IMN5"/>
<sequence length="167" mass="17653">MLKNGNREMSVSPSTKEQPSLEMDGTPLEDNSLKVQNVARQDSGVPEDLASPLADADKLPSEDPDSTMNSDCNITVIHVTESTEANKPDPALNNDKKDYTGEGKDSKDGSDSGVEGCAAEVPRVRSRNSIDYASSCGGLDEASCDSSLVSVAPCTRTHAQLYPTMSG</sequence>
<gene>
    <name evidence="2" type="ORF">ACCB14735</name>
</gene>
<proteinExistence type="evidence at transcript level"/>
<evidence type="ECO:0000256" key="1">
    <source>
        <dbReference type="SAM" id="MobiDB-lite"/>
    </source>
</evidence>
<feature type="compositionally biased region" description="Polar residues" evidence="1">
    <location>
        <begin position="7"/>
        <end position="18"/>
    </location>
</feature>
<name>V9IMN5_APICE</name>
<protein>
    <submittedName>
        <fullName evidence="2">Uncharacterized protein</fullName>
    </submittedName>
</protein>
<evidence type="ECO:0000313" key="2">
    <source>
        <dbReference type="EMBL" id="AEY61946.1"/>
    </source>
</evidence>
<feature type="compositionally biased region" description="Basic and acidic residues" evidence="1">
    <location>
        <begin position="94"/>
        <end position="110"/>
    </location>
</feature>